<name>A0ABW6QT51_9NOCA</name>
<evidence type="ECO:0000256" key="2">
    <source>
        <dbReference type="ARBA" id="ARBA00022801"/>
    </source>
</evidence>
<dbReference type="Pfam" id="PF00293">
    <property type="entry name" value="NUDIX"/>
    <property type="match status" value="1"/>
</dbReference>
<feature type="domain" description="Nudix hydrolase" evidence="3">
    <location>
        <begin position="117"/>
        <end position="252"/>
    </location>
</feature>
<dbReference type="PANTHER" id="PTHR43046">
    <property type="entry name" value="GDP-MANNOSE MANNOSYL HYDROLASE"/>
    <property type="match status" value="1"/>
</dbReference>
<dbReference type="InterPro" id="IPR020084">
    <property type="entry name" value="NUDIX_hydrolase_CS"/>
</dbReference>
<reference evidence="4 5" key="1">
    <citation type="submission" date="2024-10" db="EMBL/GenBank/DDBJ databases">
        <title>The Natural Products Discovery Center: Release of the First 8490 Sequenced Strains for Exploring Actinobacteria Biosynthetic Diversity.</title>
        <authorList>
            <person name="Kalkreuter E."/>
            <person name="Kautsar S.A."/>
            <person name="Yang D."/>
            <person name="Bader C.D."/>
            <person name="Teijaro C.N."/>
            <person name="Fluegel L."/>
            <person name="Davis C.M."/>
            <person name="Simpson J.R."/>
            <person name="Lauterbach L."/>
            <person name="Steele A.D."/>
            <person name="Gui C."/>
            <person name="Meng S."/>
            <person name="Li G."/>
            <person name="Viehrig K."/>
            <person name="Ye F."/>
            <person name="Su P."/>
            <person name="Kiefer A.F."/>
            <person name="Nichols A."/>
            <person name="Cepeda A.J."/>
            <person name="Yan W."/>
            <person name="Fan B."/>
            <person name="Jiang Y."/>
            <person name="Adhikari A."/>
            <person name="Zheng C.-J."/>
            <person name="Schuster L."/>
            <person name="Cowan T.M."/>
            <person name="Smanski M.J."/>
            <person name="Chevrette M.G."/>
            <person name="De Carvalho L.P.S."/>
            <person name="Shen B."/>
        </authorList>
    </citation>
    <scope>NUCLEOTIDE SEQUENCE [LARGE SCALE GENOMIC DNA]</scope>
    <source>
        <strain evidence="4 5">NPDC003040</strain>
    </source>
</reference>
<dbReference type="Proteomes" id="UP001601948">
    <property type="component" value="Unassembled WGS sequence"/>
</dbReference>
<dbReference type="EMBL" id="JBIAPI010000002">
    <property type="protein sequence ID" value="MFF3224062.1"/>
    <property type="molecule type" value="Genomic_DNA"/>
</dbReference>
<dbReference type="InterPro" id="IPR000086">
    <property type="entry name" value="NUDIX_hydrolase_dom"/>
</dbReference>
<dbReference type="PANTHER" id="PTHR43046:SF16">
    <property type="entry name" value="ADP-RIBOSE PYROPHOSPHATASE YJHB-RELATED"/>
    <property type="match status" value="1"/>
</dbReference>
<keyword evidence="2" id="KW-0378">Hydrolase</keyword>
<sequence>MNPTDVLPYISSAVLVLQAATKVPAALAELLRTCGRLANVVRHVSTPSGRPERRRRQAMRARTRAAGVLEISSTDRRGMCFACDAYQICHSNPIREKRSKGVVLSTAVELGQATKPQRHKVIGDVHLVLRRGNQVLFGQRRNTGYEDGAFHLPSGHLEADESVVDALIREAAEEVGVSIAPHNVRFSHIMHNASSGGRMAFFFTVEHWVGDPTNRELDKCSALQWFSLDALPEHMITYCRTALNHIANNQQFSTYGWQ</sequence>
<organism evidence="4 5">
    <name type="scientific">Nocardia suismassiliense</name>
    <dbReference type="NCBI Taxonomy" id="2077092"/>
    <lineage>
        <taxon>Bacteria</taxon>
        <taxon>Bacillati</taxon>
        <taxon>Actinomycetota</taxon>
        <taxon>Actinomycetes</taxon>
        <taxon>Mycobacteriales</taxon>
        <taxon>Nocardiaceae</taxon>
        <taxon>Nocardia</taxon>
    </lineage>
</organism>
<keyword evidence="5" id="KW-1185">Reference proteome</keyword>
<comment type="cofactor">
    <cofactor evidence="1">
        <name>Mg(2+)</name>
        <dbReference type="ChEBI" id="CHEBI:18420"/>
    </cofactor>
</comment>
<evidence type="ECO:0000313" key="4">
    <source>
        <dbReference type="EMBL" id="MFF3224062.1"/>
    </source>
</evidence>
<dbReference type="SUPFAM" id="SSF55811">
    <property type="entry name" value="Nudix"/>
    <property type="match status" value="1"/>
</dbReference>
<dbReference type="PROSITE" id="PS51462">
    <property type="entry name" value="NUDIX"/>
    <property type="match status" value="1"/>
</dbReference>
<evidence type="ECO:0000313" key="5">
    <source>
        <dbReference type="Proteomes" id="UP001601948"/>
    </source>
</evidence>
<gene>
    <name evidence="4" type="ORF">ACFYV7_14815</name>
</gene>
<accession>A0ABW6QT51</accession>
<dbReference type="CDD" id="cd04683">
    <property type="entry name" value="NUDIX_Hydrolase"/>
    <property type="match status" value="1"/>
</dbReference>
<evidence type="ECO:0000256" key="1">
    <source>
        <dbReference type="ARBA" id="ARBA00001946"/>
    </source>
</evidence>
<dbReference type="InterPro" id="IPR015797">
    <property type="entry name" value="NUDIX_hydrolase-like_dom_sf"/>
</dbReference>
<comment type="caution">
    <text evidence="4">The sequence shown here is derived from an EMBL/GenBank/DDBJ whole genome shotgun (WGS) entry which is preliminary data.</text>
</comment>
<dbReference type="PROSITE" id="PS00893">
    <property type="entry name" value="NUDIX_BOX"/>
    <property type="match status" value="1"/>
</dbReference>
<dbReference type="Gene3D" id="3.90.79.10">
    <property type="entry name" value="Nucleoside Triphosphate Pyrophosphohydrolase"/>
    <property type="match status" value="1"/>
</dbReference>
<evidence type="ECO:0000259" key="3">
    <source>
        <dbReference type="PROSITE" id="PS51462"/>
    </source>
</evidence>
<dbReference type="RefSeq" id="WP_387717372.1">
    <property type="nucleotide sequence ID" value="NZ_JBIAPI010000002.1"/>
</dbReference>
<protein>
    <submittedName>
        <fullName evidence="4">NUDIX domain-containing protein</fullName>
    </submittedName>
</protein>
<proteinExistence type="predicted"/>